<reference evidence="2 3" key="1">
    <citation type="submission" date="2023-11" db="EMBL/GenBank/DDBJ databases">
        <title>MicrobeMod: A computational toolkit for identifying prokaryotic methylation and restriction-modification with nanopore sequencing.</title>
        <authorList>
            <person name="Crits-Christoph A."/>
            <person name="Kang S.C."/>
            <person name="Lee H."/>
            <person name="Ostrov N."/>
        </authorList>
    </citation>
    <scope>NUCLEOTIDE SEQUENCE [LARGE SCALE GENOMIC DNA]</scope>
    <source>
        <strain evidence="2 3">DSMZ 16071</strain>
    </source>
</reference>
<dbReference type="RefSeq" id="WP_018623903.1">
    <property type="nucleotide sequence ID" value="NZ_CP140158.1"/>
</dbReference>
<evidence type="ECO:0000256" key="1">
    <source>
        <dbReference type="SAM" id="SignalP"/>
    </source>
</evidence>
<keyword evidence="1" id="KW-0732">Signal</keyword>
<organism evidence="2 3">
    <name type="scientific">Kangiella aquimarina</name>
    <dbReference type="NCBI Taxonomy" id="261965"/>
    <lineage>
        <taxon>Bacteria</taxon>
        <taxon>Pseudomonadati</taxon>
        <taxon>Pseudomonadota</taxon>
        <taxon>Gammaproteobacteria</taxon>
        <taxon>Kangiellales</taxon>
        <taxon>Kangiellaceae</taxon>
        <taxon>Kangiella</taxon>
    </lineage>
</organism>
<dbReference type="Proteomes" id="UP001324185">
    <property type="component" value="Chromosome"/>
</dbReference>
<accession>A0ABZ0X5U2</accession>
<keyword evidence="3" id="KW-1185">Reference proteome</keyword>
<proteinExistence type="predicted"/>
<evidence type="ECO:0000313" key="2">
    <source>
        <dbReference type="EMBL" id="WQG85890.1"/>
    </source>
</evidence>
<feature type="signal peptide" evidence="1">
    <location>
        <begin position="1"/>
        <end position="18"/>
    </location>
</feature>
<sequence>MKYLVLLMSLMISGAVVAEEYNHGNHNDPYIEFYNGTETFNCGSLSFYACMTQANIQSMVESRCESKVVTTDNGGYPPYGQAYYHNVQGFNIIVQSVTGPAPYSMQISFKCGGLRHPGQKYELSL</sequence>
<name>A0ABZ0X5U2_9GAMM</name>
<feature type="chain" id="PRO_5045152090" evidence="1">
    <location>
        <begin position="19"/>
        <end position="125"/>
    </location>
</feature>
<gene>
    <name evidence="2" type="ORF">SR900_03145</name>
</gene>
<evidence type="ECO:0000313" key="3">
    <source>
        <dbReference type="Proteomes" id="UP001324185"/>
    </source>
</evidence>
<protein>
    <submittedName>
        <fullName evidence="2">Uncharacterized protein</fullName>
    </submittedName>
</protein>
<dbReference type="EMBL" id="CP140158">
    <property type="protein sequence ID" value="WQG85890.1"/>
    <property type="molecule type" value="Genomic_DNA"/>
</dbReference>